<dbReference type="PROSITE" id="PS00924">
    <property type="entry name" value="ASP_GLU_RACEMASE_2"/>
    <property type="match status" value="1"/>
</dbReference>
<evidence type="ECO:0000256" key="5">
    <source>
        <dbReference type="ARBA" id="ARBA00023235"/>
    </source>
</evidence>
<keyword evidence="5 7" id="KW-0413">Isomerase</keyword>
<keyword evidence="6 7" id="KW-0961">Cell wall biogenesis/degradation</keyword>
<evidence type="ECO:0000256" key="3">
    <source>
        <dbReference type="ARBA" id="ARBA00022960"/>
    </source>
</evidence>
<dbReference type="RefSeq" id="WP_148395014.1">
    <property type="nucleotide sequence ID" value="NZ_JAJAGH010000006.1"/>
</dbReference>
<organism evidence="8 9">
    <name type="scientific">Hominibacterium faecale</name>
    <dbReference type="NCBI Taxonomy" id="2839743"/>
    <lineage>
        <taxon>Bacteria</taxon>
        <taxon>Bacillati</taxon>
        <taxon>Bacillota</taxon>
        <taxon>Clostridia</taxon>
        <taxon>Peptostreptococcales</taxon>
        <taxon>Anaerovoracaceae</taxon>
        <taxon>Hominibacterium</taxon>
    </lineage>
</organism>
<dbReference type="GO" id="GO:0008360">
    <property type="term" value="P:regulation of cell shape"/>
    <property type="evidence" value="ECO:0007669"/>
    <property type="project" value="UniProtKB-KW"/>
</dbReference>
<evidence type="ECO:0000256" key="4">
    <source>
        <dbReference type="ARBA" id="ARBA00022984"/>
    </source>
</evidence>
<evidence type="ECO:0000256" key="7">
    <source>
        <dbReference type="HAMAP-Rule" id="MF_00258"/>
    </source>
</evidence>
<dbReference type="PANTHER" id="PTHR21198">
    <property type="entry name" value="GLUTAMATE RACEMASE"/>
    <property type="match status" value="1"/>
</dbReference>
<dbReference type="FunFam" id="3.40.50.1860:FF:000001">
    <property type="entry name" value="Glutamate racemase"/>
    <property type="match status" value="1"/>
</dbReference>
<comment type="similarity">
    <text evidence="7">Belongs to the aspartate/glutamate racemases family.</text>
</comment>
<dbReference type="PANTHER" id="PTHR21198:SF2">
    <property type="entry name" value="GLUTAMATE RACEMASE"/>
    <property type="match status" value="1"/>
</dbReference>
<sequence length="275" mass="31379">MDNRPIGFFDSGLGGLTCIPNLMKTFPKERIIYFGDTARTPYGSKATSTIKSFSLQIADFLVRNNVKMIVIACNTVSATCLFDLQQRYPDVPVVGIIRPAAETISKSCSTMNKIGIIGTKVTIQSGAYKEQVHRLNDELDIYETPCPAFVPLIEEGIIQNDIMDLTIKYYLDDFILENRLDTVVLGCTHYPLIRSNIKRLYPSLRIINPSEEIIHSIERILRERDMLAGDFDFENVFYASDLSENFVNMIDRIFHDEDIKVKFKNLELESVEEKK</sequence>
<dbReference type="Pfam" id="PF01177">
    <property type="entry name" value="Asp_Glu_race"/>
    <property type="match status" value="1"/>
</dbReference>
<protein>
    <recommendedName>
        <fullName evidence="2 7">Glutamate racemase</fullName>
        <ecNumber evidence="2 7">5.1.1.3</ecNumber>
    </recommendedName>
</protein>
<dbReference type="GO" id="GO:0008881">
    <property type="term" value="F:glutamate racemase activity"/>
    <property type="evidence" value="ECO:0007669"/>
    <property type="project" value="UniProtKB-UniRule"/>
</dbReference>
<evidence type="ECO:0000256" key="2">
    <source>
        <dbReference type="ARBA" id="ARBA00013090"/>
    </source>
</evidence>
<reference evidence="8" key="1">
    <citation type="submission" date="2022-09" db="EMBL/GenBank/DDBJ databases">
        <title>Culturomic study of gut microbiota in children with autism spectrum disorder.</title>
        <authorList>
            <person name="Efimov B.A."/>
            <person name="Chaplin A.V."/>
            <person name="Sokolova S.R."/>
            <person name="Pikina A.P."/>
            <person name="Korzhanova M."/>
            <person name="Belova V."/>
            <person name="Korostin D."/>
        </authorList>
    </citation>
    <scope>NUCLEOTIDE SEQUENCE</scope>
    <source>
        <strain evidence="8">ASD5510</strain>
    </source>
</reference>
<evidence type="ECO:0000256" key="1">
    <source>
        <dbReference type="ARBA" id="ARBA00001602"/>
    </source>
</evidence>
<gene>
    <name evidence="7 8" type="primary">murI</name>
    <name evidence="8" type="ORF">OBO34_05470</name>
</gene>
<dbReference type="GO" id="GO:0009252">
    <property type="term" value="P:peptidoglycan biosynthetic process"/>
    <property type="evidence" value="ECO:0007669"/>
    <property type="project" value="UniProtKB-UniRule"/>
</dbReference>
<dbReference type="NCBIfam" id="TIGR00067">
    <property type="entry name" value="glut_race"/>
    <property type="match status" value="1"/>
</dbReference>
<dbReference type="EMBL" id="JAOSHN010000002">
    <property type="protein sequence ID" value="MCU7377805.1"/>
    <property type="molecule type" value="Genomic_DNA"/>
</dbReference>
<evidence type="ECO:0000256" key="6">
    <source>
        <dbReference type="ARBA" id="ARBA00023316"/>
    </source>
</evidence>
<dbReference type="Gene3D" id="3.40.50.1860">
    <property type="match status" value="2"/>
</dbReference>
<dbReference type="InterPro" id="IPR033134">
    <property type="entry name" value="Asp/Glu_racemase_AS_2"/>
</dbReference>
<keyword evidence="4 7" id="KW-0573">Peptidoglycan synthesis</keyword>
<feature type="binding site" evidence="7">
    <location>
        <begin position="42"/>
        <end position="43"/>
    </location>
    <ligand>
        <name>substrate</name>
    </ligand>
</feature>
<keyword evidence="9" id="KW-1185">Reference proteome</keyword>
<dbReference type="InterPro" id="IPR001920">
    <property type="entry name" value="Asp/Glu_race"/>
</dbReference>
<dbReference type="GO" id="GO:0071555">
    <property type="term" value="P:cell wall organization"/>
    <property type="evidence" value="ECO:0007669"/>
    <property type="project" value="UniProtKB-KW"/>
</dbReference>
<proteinExistence type="inferred from homology"/>
<feature type="active site" description="Proton donor/acceptor" evidence="7">
    <location>
        <position position="187"/>
    </location>
</feature>
<dbReference type="InterPro" id="IPR015942">
    <property type="entry name" value="Asp/Glu/hydantoin_racemase"/>
</dbReference>
<comment type="pathway">
    <text evidence="7">Cell wall biogenesis; peptidoglycan biosynthesis.</text>
</comment>
<evidence type="ECO:0000313" key="8">
    <source>
        <dbReference type="EMBL" id="MCU7377805.1"/>
    </source>
</evidence>
<comment type="caution">
    <text evidence="8">The sequence shown here is derived from an EMBL/GenBank/DDBJ whole genome shotgun (WGS) entry which is preliminary data.</text>
</comment>
<dbReference type="HAMAP" id="MF_00258">
    <property type="entry name" value="Glu_racemase"/>
    <property type="match status" value="1"/>
</dbReference>
<dbReference type="SUPFAM" id="SSF53681">
    <property type="entry name" value="Aspartate/glutamate racemase"/>
    <property type="match status" value="2"/>
</dbReference>
<dbReference type="InterPro" id="IPR004391">
    <property type="entry name" value="Glu_race"/>
</dbReference>
<dbReference type="Proteomes" id="UP001065549">
    <property type="component" value="Unassembled WGS sequence"/>
</dbReference>
<name>A0A9J6QPL7_9FIRM</name>
<evidence type="ECO:0000313" key="9">
    <source>
        <dbReference type="Proteomes" id="UP001065549"/>
    </source>
</evidence>
<feature type="binding site" evidence="7">
    <location>
        <begin position="10"/>
        <end position="11"/>
    </location>
    <ligand>
        <name>substrate</name>
    </ligand>
</feature>
<dbReference type="AlphaFoldDB" id="A0A9J6QPL7"/>
<feature type="binding site" evidence="7">
    <location>
        <begin position="74"/>
        <end position="75"/>
    </location>
    <ligand>
        <name>substrate</name>
    </ligand>
</feature>
<comment type="catalytic activity">
    <reaction evidence="1 7">
        <text>L-glutamate = D-glutamate</text>
        <dbReference type="Rhea" id="RHEA:12813"/>
        <dbReference type="ChEBI" id="CHEBI:29985"/>
        <dbReference type="ChEBI" id="CHEBI:29986"/>
        <dbReference type="EC" id="5.1.1.3"/>
    </reaction>
</comment>
<comment type="function">
    <text evidence="7">Provides the (R)-glutamate required for cell wall biosynthesis.</text>
</comment>
<accession>A0A9J6QPL7</accession>
<keyword evidence="3 7" id="KW-0133">Cell shape</keyword>
<dbReference type="EC" id="5.1.1.3" evidence="2 7"/>
<feature type="binding site" evidence="7">
    <location>
        <begin position="188"/>
        <end position="189"/>
    </location>
    <ligand>
        <name>substrate</name>
    </ligand>
</feature>
<feature type="active site" description="Proton donor/acceptor" evidence="7">
    <location>
        <position position="73"/>
    </location>
</feature>